<dbReference type="AlphaFoldDB" id="M1N3S4"/>
<feature type="active site" description="Tele-phosphohistidine intermediate" evidence="5">
    <location>
        <position position="76"/>
    </location>
</feature>
<dbReference type="PIRSF" id="PIRSF000699">
    <property type="entry name" value="PTS_IILac_III"/>
    <property type="match status" value="1"/>
</dbReference>
<name>M1N3S4_9CLOT</name>
<dbReference type="GO" id="GO:0016740">
    <property type="term" value="F:transferase activity"/>
    <property type="evidence" value="ECO:0007669"/>
    <property type="project" value="UniProtKB-KW"/>
</dbReference>
<evidence type="ECO:0000256" key="5">
    <source>
        <dbReference type="PIRSR" id="PIRSR000699-1"/>
    </source>
</evidence>
<dbReference type="Proteomes" id="UP000011728">
    <property type="component" value="Chromosome"/>
</dbReference>
<feature type="modified residue" description="Phosphohistidine; by HPr" evidence="7">
    <location>
        <position position="76"/>
    </location>
</feature>
<dbReference type="STRING" id="36745.CLSAP_41260"/>
<dbReference type="eggNOG" id="COG1447">
    <property type="taxonomic scope" value="Bacteria"/>
</dbReference>
<keyword evidence="6" id="KW-0460">Magnesium</keyword>
<evidence type="ECO:0000256" key="7">
    <source>
        <dbReference type="PROSITE-ProRule" id="PRU00418"/>
    </source>
</evidence>
<dbReference type="KEGG" id="csr:Cspa_c43590"/>
<evidence type="ECO:0000313" key="8">
    <source>
        <dbReference type="EMBL" id="AGF58112.1"/>
    </source>
</evidence>
<dbReference type="PROSITE" id="PS51095">
    <property type="entry name" value="PTS_EIIA_TYPE_3"/>
    <property type="match status" value="1"/>
</dbReference>
<dbReference type="PANTHER" id="PTHR34382:SF7">
    <property type="entry name" value="PTS SYSTEM N,N'-DIACETYLCHITOBIOSE-SPECIFIC EIIA COMPONENT"/>
    <property type="match status" value="1"/>
</dbReference>
<keyword evidence="6" id="KW-0479">Metal-binding</keyword>
<protein>
    <submittedName>
        <fullName evidence="8">Phosphotransferase system cellobiose-specific component IIA</fullName>
        <ecNumber evidence="8">2.7.1.69</ecNumber>
    </submittedName>
</protein>
<evidence type="ECO:0000256" key="1">
    <source>
        <dbReference type="ARBA" id="ARBA00022448"/>
    </source>
</evidence>
<keyword evidence="1" id="KW-0813">Transport</keyword>
<reference evidence="8 9" key="1">
    <citation type="submission" date="2013-02" db="EMBL/GenBank/DDBJ databases">
        <title>Genome sequence of Clostridium saccharoperbutylacetonicum N1-4(HMT).</title>
        <authorList>
            <person name="Poehlein A."/>
            <person name="Daniel R."/>
        </authorList>
    </citation>
    <scope>NUCLEOTIDE SEQUENCE [LARGE SCALE GENOMIC DNA]</scope>
    <source>
        <strain evidence="9">N1-4(HMT)</strain>
    </source>
</reference>
<evidence type="ECO:0000313" key="9">
    <source>
        <dbReference type="Proteomes" id="UP000011728"/>
    </source>
</evidence>
<dbReference type="Pfam" id="PF02255">
    <property type="entry name" value="PTS_IIA"/>
    <property type="match status" value="1"/>
</dbReference>
<dbReference type="SUPFAM" id="SSF46973">
    <property type="entry name" value="Enzyme IIa from lactose specific PTS, IIa-lac"/>
    <property type="match status" value="1"/>
</dbReference>
<dbReference type="InterPro" id="IPR036542">
    <property type="entry name" value="PTS_IIA_lac/cel_sf"/>
</dbReference>
<dbReference type="EMBL" id="CP004121">
    <property type="protein sequence ID" value="AGF58112.1"/>
    <property type="molecule type" value="Genomic_DNA"/>
</dbReference>
<dbReference type="GO" id="GO:0009401">
    <property type="term" value="P:phosphoenolpyruvate-dependent sugar phosphotransferase system"/>
    <property type="evidence" value="ECO:0007669"/>
    <property type="project" value="UniProtKB-KW"/>
</dbReference>
<dbReference type="RefSeq" id="WP_015394423.1">
    <property type="nucleotide sequence ID" value="NC_020291.1"/>
</dbReference>
<keyword evidence="2" id="KW-0762">Sugar transport</keyword>
<keyword evidence="3 8" id="KW-0808">Transferase</keyword>
<feature type="binding site" evidence="6">
    <location>
        <position position="79"/>
    </location>
    <ligand>
        <name>Mg(2+)</name>
        <dbReference type="ChEBI" id="CHEBI:18420"/>
        <note>ligand shared between all trimeric partners</note>
    </ligand>
</feature>
<dbReference type="HOGENOM" id="CLU_152490_0_0_9"/>
<dbReference type="Gene3D" id="1.20.58.80">
    <property type="entry name" value="Phosphotransferase system, lactose/cellobiose-type IIA subunit"/>
    <property type="match status" value="1"/>
</dbReference>
<keyword evidence="4" id="KW-0598">Phosphotransferase system</keyword>
<dbReference type="CDD" id="cd00215">
    <property type="entry name" value="PTS_IIA_lac"/>
    <property type="match status" value="1"/>
</dbReference>
<dbReference type="GO" id="GO:0046872">
    <property type="term" value="F:metal ion binding"/>
    <property type="evidence" value="ECO:0007669"/>
    <property type="project" value="UniProtKB-KW"/>
</dbReference>
<evidence type="ECO:0000256" key="6">
    <source>
        <dbReference type="PIRSR" id="PIRSR000699-2"/>
    </source>
</evidence>
<evidence type="ECO:0000256" key="3">
    <source>
        <dbReference type="ARBA" id="ARBA00022679"/>
    </source>
</evidence>
<accession>M1N3S4</accession>
<gene>
    <name evidence="8" type="ORF">Cspa_c43590</name>
</gene>
<evidence type="ECO:0000256" key="4">
    <source>
        <dbReference type="ARBA" id="ARBA00022683"/>
    </source>
</evidence>
<organism evidence="8 9">
    <name type="scientific">Clostridium saccharoperbutylacetonicum N1-4(HMT)</name>
    <dbReference type="NCBI Taxonomy" id="931276"/>
    <lineage>
        <taxon>Bacteria</taxon>
        <taxon>Bacillati</taxon>
        <taxon>Bacillota</taxon>
        <taxon>Clostridia</taxon>
        <taxon>Eubacteriales</taxon>
        <taxon>Clostridiaceae</taxon>
        <taxon>Clostridium</taxon>
    </lineage>
</organism>
<keyword evidence="9" id="KW-1185">Reference proteome</keyword>
<dbReference type="PATRIC" id="fig|931276.5.peg.4391"/>
<sequence length="105" mass="11985">MENLEQQAFSLIMHSGDGRSYAFEAIRAAKEKEFERAEELLKKSSKEFEQAHHVQTELLTMEADGNAKIISLLLIHAQDHLMTGITVKQLAEEIIEIRKDMTNSK</sequence>
<dbReference type="OrthoDB" id="389577at2"/>
<proteinExistence type="predicted"/>
<dbReference type="InterPro" id="IPR003188">
    <property type="entry name" value="PTS_IIA_lac/cel"/>
</dbReference>
<dbReference type="EC" id="2.7.1.69" evidence="8"/>
<comment type="cofactor">
    <cofactor evidence="6">
        <name>Mg(2+)</name>
        <dbReference type="ChEBI" id="CHEBI:18420"/>
    </cofactor>
    <text evidence="6">Binds 1 Mg(2+) ion per trimer.</text>
</comment>
<dbReference type="PANTHER" id="PTHR34382">
    <property type="entry name" value="PTS SYSTEM N,N'-DIACETYLCHITOBIOSE-SPECIFIC EIIA COMPONENT"/>
    <property type="match status" value="1"/>
</dbReference>
<evidence type="ECO:0000256" key="2">
    <source>
        <dbReference type="ARBA" id="ARBA00022597"/>
    </source>
</evidence>